<dbReference type="CDD" id="cd09274">
    <property type="entry name" value="RNase_HI_RT_Ty3"/>
    <property type="match status" value="1"/>
</dbReference>
<dbReference type="SUPFAM" id="SSF57756">
    <property type="entry name" value="Retrovirus zinc finger-like domains"/>
    <property type="match status" value="1"/>
</dbReference>
<dbReference type="InterPro" id="IPR000477">
    <property type="entry name" value="RT_dom"/>
</dbReference>
<keyword evidence="2" id="KW-0808">Transferase</keyword>
<evidence type="ECO:0000256" key="9">
    <source>
        <dbReference type="SAM" id="MobiDB-lite"/>
    </source>
</evidence>
<evidence type="ECO:0000256" key="8">
    <source>
        <dbReference type="PROSITE-ProRule" id="PRU00047"/>
    </source>
</evidence>
<dbReference type="InterPro" id="IPR050951">
    <property type="entry name" value="Retrovirus_Pol_polyprotein"/>
</dbReference>
<evidence type="ECO:0000313" key="14">
    <source>
        <dbReference type="RefSeq" id="XP_014675604.1"/>
    </source>
</evidence>
<proteinExistence type="predicted"/>
<dbReference type="InterPro" id="IPR036875">
    <property type="entry name" value="Znf_CCHC_sf"/>
</dbReference>
<feature type="transmembrane region" description="Helical" evidence="10">
    <location>
        <begin position="106"/>
        <end position="128"/>
    </location>
</feature>
<keyword evidence="7" id="KW-0695">RNA-directed DNA polymerase</keyword>
<dbReference type="EC" id="2.7.7.49" evidence="1"/>
<feature type="transmembrane region" description="Helical" evidence="10">
    <location>
        <begin position="9"/>
        <end position="29"/>
    </location>
</feature>
<dbReference type="Proteomes" id="UP000695022">
    <property type="component" value="Unplaced"/>
</dbReference>
<dbReference type="Gene3D" id="3.10.20.370">
    <property type="match status" value="1"/>
</dbReference>
<name>A0ABM1ETT3_PRICU</name>
<feature type="transmembrane region" description="Helical" evidence="10">
    <location>
        <begin position="54"/>
        <end position="74"/>
    </location>
</feature>
<dbReference type="Gene3D" id="4.10.60.10">
    <property type="entry name" value="Zinc finger, CCHC-type"/>
    <property type="match status" value="1"/>
</dbReference>
<dbReference type="InterPro" id="IPR021109">
    <property type="entry name" value="Peptidase_aspartic_dom_sf"/>
</dbReference>
<dbReference type="InterPro" id="IPR001878">
    <property type="entry name" value="Znf_CCHC"/>
</dbReference>
<dbReference type="InterPro" id="IPR043128">
    <property type="entry name" value="Rev_trsase/Diguanyl_cyclase"/>
</dbReference>
<keyword evidence="10" id="KW-0472">Membrane</keyword>
<keyword evidence="10" id="KW-1133">Transmembrane helix</keyword>
<dbReference type="SMART" id="SM00343">
    <property type="entry name" value="ZnF_C2HC"/>
    <property type="match status" value="2"/>
</dbReference>
<dbReference type="InterPro" id="IPR043502">
    <property type="entry name" value="DNA/RNA_pol_sf"/>
</dbReference>
<feature type="domain" description="Reverse transcriptase" evidence="12">
    <location>
        <begin position="618"/>
        <end position="796"/>
    </location>
</feature>
<feature type="domain" description="CCHC-type" evidence="11">
    <location>
        <begin position="331"/>
        <end position="344"/>
    </location>
</feature>
<evidence type="ECO:0000256" key="1">
    <source>
        <dbReference type="ARBA" id="ARBA00012493"/>
    </source>
</evidence>
<dbReference type="InterPro" id="IPR041373">
    <property type="entry name" value="RT_RNaseH"/>
</dbReference>
<evidence type="ECO:0000256" key="3">
    <source>
        <dbReference type="ARBA" id="ARBA00022695"/>
    </source>
</evidence>
<gene>
    <name evidence="14" type="primary">LOC106815629</name>
</gene>
<keyword evidence="10" id="KW-0812">Transmembrane</keyword>
<dbReference type="Pfam" id="PF13975">
    <property type="entry name" value="gag-asp_proteas"/>
    <property type="match status" value="1"/>
</dbReference>
<dbReference type="Gene3D" id="2.40.70.10">
    <property type="entry name" value="Acid Proteases"/>
    <property type="match status" value="1"/>
</dbReference>
<dbReference type="CDD" id="cd01647">
    <property type="entry name" value="RT_LTR"/>
    <property type="match status" value="1"/>
</dbReference>
<organism evidence="13 14">
    <name type="scientific">Priapulus caudatus</name>
    <name type="common">Priapulid worm</name>
    <dbReference type="NCBI Taxonomy" id="37621"/>
    <lineage>
        <taxon>Eukaryota</taxon>
        <taxon>Metazoa</taxon>
        <taxon>Ecdysozoa</taxon>
        <taxon>Scalidophora</taxon>
        <taxon>Priapulida</taxon>
        <taxon>Priapulimorpha</taxon>
        <taxon>Priapulimorphida</taxon>
        <taxon>Priapulidae</taxon>
        <taxon>Priapulus</taxon>
    </lineage>
</organism>
<evidence type="ECO:0000256" key="5">
    <source>
        <dbReference type="ARBA" id="ARBA00022759"/>
    </source>
</evidence>
<dbReference type="PANTHER" id="PTHR37984:SF13">
    <property type="entry name" value="RIBONUCLEASE H"/>
    <property type="match status" value="1"/>
</dbReference>
<evidence type="ECO:0000256" key="2">
    <source>
        <dbReference type="ARBA" id="ARBA00022679"/>
    </source>
</evidence>
<evidence type="ECO:0000259" key="11">
    <source>
        <dbReference type="PROSITE" id="PS50158"/>
    </source>
</evidence>
<feature type="compositionally biased region" description="Low complexity" evidence="9">
    <location>
        <begin position="370"/>
        <end position="382"/>
    </location>
</feature>
<keyword evidence="5" id="KW-0255">Endonuclease</keyword>
<evidence type="ECO:0000256" key="4">
    <source>
        <dbReference type="ARBA" id="ARBA00022722"/>
    </source>
</evidence>
<keyword evidence="13" id="KW-1185">Reference proteome</keyword>
<keyword evidence="3" id="KW-0548">Nucleotidyltransferase</keyword>
<evidence type="ECO:0000256" key="7">
    <source>
        <dbReference type="ARBA" id="ARBA00022918"/>
    </source>
</evidence>
<keyword evidence="8" id="KW-0862">Zinc</keyword>
<dbReference type="SUPFAM" id="SSF56672">
    <property type="entry name" value="DNA/RNA polymerases"/>
    <property type="match status" value="1"/>
</dbReference>
<keyword evidence="8" id="KW-0479">Metal-binding</keyword>
<dbReference type="Gene3D" id="3.30.70.270">
    <property type="match status" value="2"/>
</dbReference>
<dbReference type="SUPFAM" id="SSF50630">
    <property type="entry name" value="Acid proteases"/>
    <property type="match status" value="1"/>
</dbReference>
<evidence type="ECO:0000259" key="12">
    <source>
        <dbReference type="PROSITE" id="PS50878"/>
    </source>
</evidence>
<feature type="region of interest" description="Disordered" evidence="9">
    <location>
        <begin position="368"/>
        <end position="413"/>
    </location>
</feature>
<reference evidence="14" key="1">
    <citation type="submission" date="2025-08" db="UniProtKB">
        <authorList>
            <consortium name="RefSeq"/>
        </authorList>
    </citation>
    <scope>IDENTIFICATION</scope>
</reference>
<dbReference type="GeneID" id="106815629"/>
<protein>
    <recommendedName>
        <fullName evidence="1">RNA-directed DNA polymerase</fullName>
        <ecNumber evidence="1">2.7.7.49</ecNumber>
    </recommendedName>
</protein>
<dbReference type="Gene3D" id="3.10.10.10">
    <property type="entry name" value="HIV Type 1 Reverse Transcriptase, subunit A, domain 1"/>
    <property type="match status" value="1"/>
</dbReference>
<keyword evidence="6" id="KW-0378">Hydrolase</keyword>
<keyword evidence="8" id="KW-0863">Zinc-finger</keyword>
<dbReference type="PANTHER" id="PTHR37984">
    <property type="entry name" value="PROTEIN CBG26694"/>
    <property type="match status" value="1"/>
</dbReference>
<evidence type="ECO:0000313" key="13">
    <source>
        <dbReference type="Proteomes" id="UP000695022"/>
    </source>
</evidence>
<evidence type="ECO:0000256" key="6">
    <source>
        <dbReference type="ARBA" id="ARBA00022801"/>
    </source>
</evidence>
<dbReference type="Pfam" id="PF17917">
    <property type="entry name" value="RT_RNaseH"/>
    <property type="match status" value="1"/>
</dbReference>
<dbReference type="RefSeq" id="XP_014675604.1">
    <property type="nucleotide sequence ID" value="XM_014820118.1"/>
</dbReference>
<sequence>MESHGERSFMILTFLAQGIGNKFLLLSLVSKEGLASLPGILVVKFSTTSEYHNLVYFLVAFFKLVWTINIPTIFNSTGISSSFNRYAQEDLLQHNPRRLPQGRTAALCNLLNGAAILLIMATTMIGAVGPYEADAEGFDQYAERVNLFMEANGIKDDVKVQSFLAIIGASAYGVLKSMCSPDLPRTKTVDQLIDLLRKHYDPRPLVIVERFRFMKRTQRDSENISQFVTELKRLSTHCEFGTTLLERLRDQFVVGLKAEAIQRRLLAERELTFDRAVQVAHSMETAAKDCRELIGAAAKQDNKVQFVSRKPAGGGKPRSQQTWQKPTTTYCYRCGKPDHKADTCIHKDTECSKCHKKGHLKRVCRSTWASNSDNSKSGSTSSQTPRKKGYGQKGRVYNVQGTDSAPPQEVPSGEEVYDSHLYHIRPGTRANSRSTPAFMSKMTINGVDVAMEIDTGAAATLISERTYRELLAEWVQLNPTACTLRTYTGEPLAIAGTCVVQVEYNGQRHELPLLVVQGNGPSLLGRDWLCEIKLDWKKVCRSGSGSAQGSRGAINRVTCVQEILEKYPEVMEDGLGTLKGVKGHVQVDSDAEPQFFKARNVPYALREKVDTELDRLEREGIIESVPFSDWAAPIVPVVKPDKSVRICGDFKVTVNRYARVEKYPLPRVEDLYAKLSGGQKFTKLDLRQAYFQIELDEGSKKYVTINTAKGLFRYNRLLFGVSSAPAIFQRIMDQLVGDTPFVVARLDDILISGRDDEEHLRNLEEVLRRLAEVGLRLNRAKCIFMADEVIYLGYKISADGLHTVAEKVKAIAMAPQPKNVKELRSYLGCLNYYAKFMPNLSTELEPLHRLLKQDNRFVWGNEQDVAFRRSKELLQSASVLVHYDPDKELILACDASPYGVGAVLAHRLPDGTERPISFASRTLAAAERNYSQLEKEALAIVWAVKYFHCYLYGRAFGILSDHKPLESLLGEQKPIPPLASGRIQRWGLMLSAYQYELKYKSGAKMANADAMSRLPLPTTVREVPTPAETVCLLEFMDSSPVDVELVRTMTDKDIVLSRVRRLVRHGWPESKKDGELLPYYVRRDELSIQDGCILWGSRVIVPTAARERVMYLLHEGHPGIVRMKVFARQYMVVMCAVMLTTSGPGEDRV</sequence>
<dbReference type="PROSITE" id="PS50158">
    <property type="entry name" value="ZF_CCHC"/>
    <property type="match status" value="1"/>
</dbReference>
<accession>A0ABM1ETT3</accession>
<dbReference type="Pfam" id="PF00078">
    <property type="entry name" value="RVT_1"/>
    <property type="match status" value="1"/>
</dbReference>
<evidence type="ECO:0000256" key="10">
    <source>
        <dbReference type="SAM" id="Phobius"/>
    </source>
</evidence>
<dbReference type="PROSITE" id="PS50878">
    <property type="entry name" value="RT_POL"/>
    <property type="match status" value="1"/>
</dbReference>
<keyword evidence="4" id="KW-0540">Nuclease</keyword>